<dbReference type="AlphaFoldDB" id="A0A921SNJ5"/>
<protein>
    <submittedName>
        <fullName evidence="1">Uncharacterized protein</fullName>
    </submittedName>
</protein>
<reference evidence="1" key="1">
    <citation type="journal article" date="2021" name="PeerJ">
        <title>Extensive microbial diversity within the chicken gut microbiome revealed by metagenomics and culture.</title>
        <authorList>
            <person name="Gilroy R."/>
            <person name="Ravi A."/>
            <person name="Getino M."/>
            <person name="Pursley I."/>
            <person name="Horton D.L."/>
            <person name="Alikhan N.F."/>
            <person name="Baker D."/>
            <person name="Gharbi K."/>
            <person name="Hall N."/>
            <person name="Watson M."/>
            <person name="Adriaenssens E.M."/>
            <person name="Foster-Nyarko E."/>
            <person name="Jarju S."/>
            <person name="Secka A."/>
            <person name="Antonio M."/>
            <person name="Oren A."/>
            <person name="Chaudhuri R.R."/>
            <person name="La Ragione R."/>
            <person name="Hildebrand F."/>
            <person name="Pallen M.J."/>
        </authorList>
    </citation>
    <scope>NUCLEOTIDE SEQUENCE</scope>
    <source>
        <strain evidence="1">ChiGjej5B5-7349</strain>
    </source>
</reference>
<sequence length="132" mass="14891">MGDDAALQGHADDIADLVLESITTAIVVENYATSDGHGHSDNGYLTHGKRSVVVLLCHEADRTLKTDDWQHALVVTYEQLLGRLITQLDHDRRYAVENEEQYAFISQMHRTFASNLPRHARESMRVGWSCGR</sequence>
<dbReference type="Proteomes" id="UP000784435">
    <property type="component" value="Unassembled WGS sequence"/>
</dbReference>
<accession>A0A921SNJ5</accession>
<evidence type="ECO:0000313" key="1">
    <source>
        <dbReference type="EMBL" id="HJG79976.1"/>
    </source>
</evidence>
<gene>
    <name evidence="1" type="ORF">K8V08_06155</name>
</gene>
<dbReference type="EMBL" id="DYUK01000132">
    <property type="protein sequence ID" value="HJG79976.1"/>
    <property type="molecule type" value="Genomic_DNA"/>
</dbReference>
<proteinExistence type="predicted"/>
<comment type="caution">
    <text evidence="1">The sequence shown here is derived from an EMBL/GenBank/DDBJ whole genome shotgun (WGS) entry which is preliminary data.</text>
</comment>
<reference evidence="1" key="2">
    <citation type="submission" date="2021-09" db="EMBL/GenBank/DDBJ databases">
        <authorList>
            <person name="Gilroy R."/>
        </authorList>
    </citation>
    <scope>NUCLEOTIDE SEQUENCE</scope>
    <source>
        <strain evidence="1">ChiGjej5B5-7349</strain>
    </source>
</reference>
<evidence type="ECO:0000313" key="2">
    <source>
        <dbReference type="Proteomes" id="UP000784435"/>
    </source>
</evidence>
<name>A0A921SNJ5_9MICO</name>
<organism evidence="1 2">
    <name type="scientific">Brevibacterium senegalense</name>
    <dbReference type="NCBI Taxonomy" id="1033736"/>
    <lineage>
        <taxon>Bacteria</taxon>
        <taxon>Bacillati</taxon>
        <taxon>Actinomycetota</taxon>
        <taxon>Actinomycetes</taxon>
        <taxon>Micrococcales</taxon>
        <taxon>Brevibacteriaceae</taxon>
        <taxon>Brevibacterium</taxon>
    </lineage>
</organism>